<protein>
    <recommendedName>
        <fullName evidence="4">Ecp2 effector protein domain-containing protein</fullName>
    </recommendedName>
</protein>
<accession>A0A7D8UIW0</accession>
<proteinExistence type="predicted"/>
<name>A0A7D8UIW0_9HELO</name>
<keyword evidence="1" id="KW-0732">Signal</keyword>
<evidence type="ECO:0000313" key="2">
    <source>
        <dbReference type="EMBL" id="TVY43248.1"/>
    </source>
</evidence>
<dbReference type="Proteomes" id="UP000481288">
    <property type="component" value="Unassembled WGS sequence"/>
</dbReference>
<evidence type="ECO:0000313" key="3">
    <source>
        <dbReference type="Proteomes" id="UP000481288"/>
    </source>
</evidence>
<feature type="signal peptide" evidence="1">
    <location>
        <begin position="1"/>
        <end position="18"/>
    </location>
</feature>
<feature type="chain" id="PRO_5029012146" description="Ecp2 effector protein domain-containing protein" evidence="1">
    <location>
        <begin position="19"/>
        <end position="191"/>
    </location>
</feature>
<sequence length="191" mass="19804">MIASTYLVYLALVAFAKASVTIPSGLPDGVYSFNPDDGTHRSVDGKVVGRDTALPTPPSLLPDSLGNSAKLTPRWTGISCGSTVINSLDYSSAVSSLQGACDGKTKLGKGPLYAVGGDVKAFMCNYKKDNVCTVGKANAGSATDMLNALGKLNDKCSTTLISQKSPDHIDGYNRCSGNIVFGVTELTSIPC</sequence>
<keyword evidence="3" id="KW-1185">Reference proteome</keyword>
<dbReference type="EMBL" id="QGMG01001823">
    <property type="protein sequence ID" value="TVY43248.1"/>
    <property type="molecule type" value="Genomic_DNA"/>
</dbReference>
<gene>
    <name evidence="2" type="ORF">LCER1_G009019</name>
</gene>
<evidence type="ECO:0000256" key="1">
    <source>
        <dbReference type="SAM" id="SignalP"/>
    </source>
</evidence>
<reference evidence="2 3" key="1">
    <citation type="submission" date="2018-05" db="EMBL/GenBank/DDBJ databases">
        <title>Whole genome sequencing for identification of molecular markers to develop diagnostic detection tools for the regulated plant pathogen Lachnellula willkommii.</title>
        <authorList>
            <person name="Giroux E."/>
            <person name="Bilodeau G."/>
        </authorList>
    </citation>
    <scope>NUCLEOTIDE SEQUENCE [LARGE SCALE GENOMIC DNA]</scope>
    <source>
        <strain evidence="2 3">CBS 625.97</strain>
    </source>
</reference>
<dbReference type="OrthoDB" id="10358118at2759"/>
<organism evidence="2 3">
    <name type="scientific">Lachnellula cervina</name>
    <dbReference type="NCBI Taxonomy" id="1316786"/>
    <lineage>
        <taxon>Eukaryota</taxon>
        <taxon>Fungi</taxon>
        <taxon>Dikarya</taxon>
        <taxon>Ascomycota</taxon>
        <taxon>Pezizomycotina</taxon>
        <taxon>Leotiomycetes</taxon>
        <taxon>Helotiales</taxon>
        <taxon>Lachnaceae</taxon>
        <taxon>Lachnellula</taxon>
    </lineage>
</organism>
<evidence type="ECO:0008006" key="4">
    <source>
        <dbReference type="Google" id="ProtNLM"/>
    </source>
</evidence>
<comment type="caution">
    <text evidence="2">The sequence shown here is derived from an EMBL/GenBank/DDBJ whole genome shotgun (WGS) entry which is preliminary data.</text>
</comment>
<dbReference type="AlphaFoldDB" id="A0A7D8UIW0"/>